<dbReference type="Gene3D" id="3.90.79.10">
    <property type="entry name" value="Nucleoside Triphosphate Pyrophosphohydrolase"/>
    <property type="match status" value="1"/>
</dbReference>
<dbReference type="Pfam" id="PF00293">
    <property type="entry name" value="NUDIX"/>
    <property type="match status" value="1"/>
</dbReference>
<dbReference type="OrthoDB" id="9816289at2"/>
<comment type="caution">
    <text evidence="4">The sequence shown here is derived from an EMBL/GenBank/DDBJ whole genome shotgun (WGS) entry which is preliminary data.</text>
</comment>
<dbReference type="GO" id="GO:0006167">
    <property type="term" value="P:AMP biosynthetic process"/>
    <property type="evidence" value="ECO:0007669"/>
    <property type="project" value="TreeGrafter"/>
</dbReference>
<keyword evidence="1 2" id="KW-0378">Hydrolase</keyword>
<dbReference type="AlphaFoldDB" id="A0A2N0VMC2"/>
<gene>
    <name evidence="4" type="ORF">CWD77_07590</name>
</gene>
<dbReference type="InterPro" id="IPR051325">
    <property type="entry name" value="Nudix_hydrolase_domain"/>
</dbReference>
<organism evidence="4 5">
    <name type="scientific">Rhodohalobacter barkolensis</name>
    <dbReference type="NCBI Taxonomy" id="2053187"/>
    <lineage>
        <taxon>Bacteria</taxon>
        <taxon>Pseudomonadati</taxon>
        <taxon>Balneolota</taxon>
        <taxon>Balneolia</taxon>
        <taxon>Balneolales</taxon>
        <taxon>Balneolaceae</taxon>
        <taxon>Rhodohalobacter</taxon>
    </lineage>
</organism>
<accession>A0A2N0VMC2</accession>
<dbReference type="PRINTS" id="PR00502">
    <property type="entry name" value="NUDIXFAMILY"/>
</dbReference>
<dbReference type="InterPro" id="IPR020084">
    <property type="entry name" value="NUDIX_hydrolase_CS"/>
</dbReference>
<protein>
    <submittedName>
        <fullName evidence="4">NUDIX hydrolase</fullName>
    </submittedName>
</protein>
<evidence type="ECO:0000313" key="4">
    <source>
        <dbReference type="EMBL" id="PKD45294.1"/>
    </source>
</evidence>
<evidence type="ECO:0000256" key="1">
    <source>
        <dbReference type="ARBA" id="ARBA00022801"/>
    </source>
</evidence>
<keyword evidence="5" id="KW-1185">Reference proteome</keyword>
<dbReference type="PROSITE" id="PS51462">
    <property type="entry name" value="NUDIX"/>
    <property type="match status" value="1"/>
</dbReference>
<dbReference type="InterPro" id="IPR000086">
    <property type="entry name" value="NUDIX_hydrolase_dom"/>
</dbReference>
<comment type="similarity">
    <text evidence="2">Belongs to the Nudix hydrolase family.</text>
</comment>
<dbReference type="GO" id="GO:0004081">
    <property type="term" value="F:bis(5'-nucleosyl)-tetraphosphatase (asymmetrical) activity"/>
    <property type="evidence" value="ECO:0007669"/>
    <property type="project" value="TreeGrafter"/>
</dbReference>
<dbReference type="CDD" id="cd03673">
    <property type="entry name" value="NUDIX_Ap6A_hydrolase"/>
    <property type="match status" value="1"/>
</dbReference>
<dbReference type="Proteomes" id="UP000233398">
    <property type="component" value="Unassembled WGS sequence"/>
</dbReference>
<feature type="domain" description="Nudix hydrolase" evidence="3">
    <location>
        <begin position="21"/>
        <end position="154"/>
    </location>
</feature>
<name>A0A2N0VMC2_9BACT</name>
<sequence>MLTKRKKETEKKRNRRIRILEIIEAAGGVLFNDEKSPPTILLIKRNGIWDLPKGKLEEGESIEECAVREVAEEVGVPLPRIREFLCETYHEYEVNGEKIGKKTYWFSMQSTQTDSLTPQKEEGITELKWVEGTEALDRVGYQNLVKVIQEYLKKSD</sequence>
<dbReference type="InterPro" id="IPR020476">
    <property type="entry name" value="Nudix_hydrolase"/>
</dbReference>
<dbReference type="SUPFAM" id="SSF55811">
    <property type="entry name" value="Nudix"/>
    <property type="match status" value="1"/>
</dbReference>
<evidence type="ECO:0000313" key="5">
    <source>
        <dbReference type="Proteomes" id="UP000233398"/>
    </source>
</evidence>
<evidence type="ECO:0000256" key="2">
    <source>
        <dbReference type="RuleBase" id="RU003476"/>
    </source>
</evidence>
<dbReference type="InterPro" id="IPR015797">
    <property type="entry name" value="NUDIX_hydrolase-like_dom_sf"/>
</dbReference>
<dbReference type="PROSITE" id="PS00893">
    <property type="entry name" value="NUDIX_BOX"/>
    <property type="match status" value="1"/>
</dbReference>
<evidence type="ECO:0000259" key="3">
    <source>
        <dbReference type="PROSITE" id="PS51462"/>
    </source>
</evidence>
<dbReference type="PANTHER" id="PTHR21340">
    <property type="entry name" value="DIADENOSINE 5,5-P1,P4-TETRAPHOSPHATE PYROPHOSPHOHYDROLASE MUTT"/>
    <property type="match status" value="1"/>
</dbReference>
<dbReference type="GO" id="GO:0006754">
    <property type="term" value="P:ATP biosynthetic process"/>
    <property type="evidence" value="ECO:0007669"/>
    <property type="project" value="TreeGrafter"/>
</dbReference>
<proteinExistence type="inferred from homology"/>
<dbReference type="EMBL" id="PISP01000001">
    <property type="protein sequence ID" value="PKD45294.1"/>
    <property type="molecule type" value="Genomic_DNA"/>
</dbReference>
<reference evidence="4 5" key="1">
    <citation type="submission" date="2017-11" db="EMBL/GenBank/DDBJ databases">
        <title>Rhodohalobacter 15182 sp. nov., isolated from a salt lake.</title>
        <authorList>
            <person name="Han S."/>
        </authorList>
    </citation>
    <scope>NUCLEOTIDE SEQUENCE [LARGE SCALE GENOMIC DNA]</scope>
    <source>
        <strain evidence="4 5">15182</strain>
    </source>
</reference>
<dbReference type="PANTHER" id="PTHR21340:SF0">
    <property type="entry name" value="BIS(5'-NUCLEOSYL)-TETRAPHOSPHATASE [ASYMMETRICAL]"/>
    <property type="match status" value="1"/>
</dbReference>